<dbReference type="InterPro" id="IPR000092">
    <property type="entry name" value="Polyprenyl_synt"/>
</dbReference>
<organism evidence="7 8">
    <name type="scientific">Occultella aeris</name>
    <dbReference type="NCBI Taxonomy" id="2761496"/>
    <lineage>
        <taxon>Bacteria</taxon>
        <taxon>Bacillati</taxon>
        <taxon>Actinomycetota</taxon>
        <taxon>Actinomycetes</taxon>
        <taxon>Micrococcales</taxon>
        <taxon>Ruaniaceae</taxon>
        <taxon>Occultella</taxon>
    </lineage>
</organism>
<comment type="similarity">
    <text evidence="2 6">Belongs to the FPP/GGPP synthase family.</text>
</comment>
<dbReference type="SFLD" id="SFLDS00005">
    <property type="entry name" value="Isoprenoid_Synthase_Type_I"/>
    <property type="match status" value="1"/>
</dbReference>
<dbReference type="GO" id="GO:0046872">
    <property type="term" value="F:metal ion binding"/>
    <property type="evidence" value="ECO:0007669"/>
    <property type="project" value="UniProtKB-KW"/>
</dbReference>
<dbReference type="InterPro" id="IPR008949">
    <property type="entry name" value="Isoprenoid_synthase_dom_sf"/>
</dbReference>
<evidence type="ECO:0000256" key="6">
    <source>
        <dbReference type="RuleBase" id="RU004466"/>
    </source>
</evidence>
<dbReference type="PROSITE" id="PS00723">
    <property type="entry name" value="POLYPRENYL_SYNTHASE_1"/>
    <property type="match status" value="1"/>
</dbReference>
<comment type="cofactor">
    <cofactor evidence="1">
        <name>Mg(2+)</name>
        <dbReference type="ChEBI" id="CHEBI:18420"/>
    </cofactor>
</comment>
<evidence type="ECO:0000313" key="8">
    <source>
        <dbReference type="Proteomes" id="UP000419743"/>
    </source>
</evidence>
<protein>
    <submittedName>
        <fullName evidence="7">All-trans-nonaprenyl-diphosphate synthase (Geranyl-diphosphate specific)</fullName>
        <ecNumber evidence="7">2.5.1.84</ecNumber>
    </submittedName>
</protein>
<dbReference type="Gene3D" id="1.10.600.10">
    <property type="entry name" value="Farnesyl Diphosphate Synthase"/>
    <property type="match status" value="1"/>
</dbReference>
<name>A0A7M4DSE0_9MICO</name>
<sequence>MVSASPTSPADPLRSLREAVSDRVRTTVDELGGSFQDIGPEVADLFDVAGTMLPGGKRLRASFAAAGWFALGGPDDLRRAPEIVLAGSGLELFQLAALVHDDLIDGSLTRRGLPAAHRQFSALHDERAMLDTGEHFGAAGAVLLGDLLLVAAAGELQHALDRLPESARTAGRQIVQRMMAEVTVGQYLDIYAQSAPWSADPALDLDRARRVIRSKSARYSVEHPLTLGAAMAGAAATELEAASRIGLPLGEAFQLRDDVLGVFGDPDVTGKPAGDDLREGKRTVLVTLAMTRADAAGVDLLRAALGNADLDAGTVAQVRELLTGTGALASVEELIGERTETALAAIDAAGYAEPARDRLRTLARAAISRSF</sequence>
<accession>A0A7M4DSE0</accession>
<dbReference type="EMBL" id="CACRYJ010000069">
    <property type="protein sequence ID" value="VZO40384.1"/>
    <property type="molecule type" value="Genomic_DNA"/>
</dbReference>
<dbReference type="EC" id="2.5.1.84" evidence="7"/>
<dbReference type="PANTHER" id="PTHR12001">
    <property type="entry name" value="GERANYLGERANYL PYROPHOSPHATE SYNTHASE"/>
    <property type="match status" value="1"/>
</dbReference>
<evidence type="ECO:0000256" key="1">
    <source>
        <dbReference type="ARBA" id="ARBA00001946"/>
    </source>
</evidence>
<reference evidence="7 8" key="1">
    <citation type="submission" date="2019-11" db="EMBL/GenBank/DDBJ databases">
        <authorList>
            <person name="Criscuolo A."/>
        </authorList>
    </citation>
    <scope>NUCLEOTIDE SEQUENCE [LARGE SCALE GENOMIC DNA]</scope>
    <source>
        <strain evidence="7">CIP111667</strain>
    </source>
</reference>
<dbReference type="InterPro" id="IPR033749">
    <property type="entry name" value="Polyprenyl_synt_CS"/>
</dbReference>
<dbReference type="GO" id="GO:0008299">
    <property type="term" value="P:isoprenoid biosynthetic process"/>
    <property type="evidence" value="ECO:0007669"/>
    <property type="project" value="InterPro"/>
</dbReference>
<dbReference type="PROSITE" id="PS00444">
    <property type="entry name" value="POLYPRENYL_SYNTHASE_2"/>
    <property type="match status" value="1"/>
</dbReference>
<keyword evidence="3 6" id="KW-0808">Transferase</keyword>
<evidence type="ECO:0000256" key="5">
    <source>
        <dbReference type="ARBA" id="ARBA00022842"/>
    </source>
</evidence>
<dbReference type="PANTHER" id="PTHR12001:SF85">
    <property type="entry name" value="SHORT CHAIN ISOPRENYL DIPHOSPHATE SYNTHASE"/>
    <property type="match status" value="1"/>
</dbReference>
<keyword evidence="5" id="KW-0460">Magnesium</keyword>
<keyword evidence="4" id="KW-0479">Metal-binding</keyword>
<dbReference type="Pfam" id="PF00348">
    <property type="entry name" value="polyprenyl_synt"/>
    <property type="match status" value="1"/>
</dbReference>
<evidence type="ECO:0000256" key="3">
    <source>
        <dbReference type="ARBA" id="ARBA00022679"/>
    </source>
</evidence>
<gene>
    <name evidence="7" type="primary">sdsA</name>
    <name evidence="7" type="ORF">HALOF300_05088</name>
</gene>
<comment type="caution">
    <text evidence="7">The sequence shown here is derived from an EMBL/GenBank/DDBJ whole genome shotgun (WGS) entry which is preliminary data.</text>
</comment>
<evidence type="ECO:0000313" key="7">
    <source>
        <dbReference type="EMBL" id="VZO40384.1"/>
    </source>
</evidence>
<proteinExistence type="inferred from homology"/>
<dbReference type="CDD" id="cd00685">
    <property type="entry name" value="Trans_IPPS_HT"/>
    <property type="match status" value="1"/>
</dbReference>
<keyword evidence="8" id="KW-1185">Reference proteome</keyword>
<dbReference type="AlphaFoldDB" id="A0A7M4DSE0"/>
<dbReference type="SUPFAM" id="SSF48576">
    <property type="entry name" value="Terpenoid synthases"/>
    <property type="match status" value="1"/>
</dbReference>
<evidence type="ECO:0000256" key="4">
    <source>
        <dbReference type="ARBA" id="ARBA00022723"/>
    </source>
</evidence>
<evidence type="ECO:0000256" key="2">
    <source>
        <dbReference type="ARBA" id="ARBA00006706"/>
    </source>
</evidence>
<dbReference type="GO" id="GO:0052923">
    <property type="term" value="F:all-trans-nonaprenyl-diphosphate synthase (geranyl-diphosphate specific) activity"/>
    <property type="evidence" value="ECO:0007669"/>
    <property type="project" value="UniProtKB-EC"/>
</dbReference>
<dbReference type="Proteomes" id="UP000419743">
    <property type="component" value="Unassembled WGS sequence"/>
</dbReference>